<dbReference type="GO" id="GO:0016757">
    <property type="term" value="F:glycosyltransferase activity"/>
    <property type="evidence" value="ECO:0007669"/>
    <property type="project" value="InterPro"/>
</dbReference>
<dbReference type="InterPro" id="IPR028098">
    <property type="entry name" value="Glyco_trans_4-like_N"/>
</dbReference>
<gene>
    <name evidence="4" type="ORF">M595_1834</name>
</gene>
<evidence type="ECO:0000313" key="5">
    <source>
        <dbReference type="Proteomes" id="UP000017127"/>
    </source>
</evidence>
<dbReference type="Proteomes" id="UP000017127">
    <property type="component" value="Unassembled WGS sequence"/>
</dbReference>
<name>U7QM24_9CYAN</name>
<dbReference type="CDD" id="cd03801">
    <property type="entry name" value="GT4_PimA-like"/>
    <property type="match status" value="1"/>
</dbReference>
<sequence length="376" mass="41970">MRITIVTGPWLPVPALQGGSTGRIWQGLAESFATQGHQVKILCRSYPGQPNQEIRNKVTYIRRGGLPQSTNIYLDLVKDFAYGFTTFPTLPSADILIINDFWLPAFAATFRPDAGKIVIHAGRFPKGQYRLGLYTGVTRFVALSRVIQQGIAQEYPAAIPRMRIIPNPIDTSIFSPSTSPQLNRTEKIILYVGRVHPEKGIHLLIDAFSILVQKNFQVRLKIVGPIKGTQGGGGEEYFRILKTKAQGLPIDFVDPIFDPCKLANTYRSADLFCYPSLAEKGEAFPVAPLEAMATGLVPIISNLACFEDYIQDGIDGYFFDHRSDHAVQNLAEKFTLAIQNWEQTMNIGQNVAKKAQHYSYEQIAKVYLDDFAELIN</sequence>
<feature type="domain" description="Glycosyltransferase subfamily 4-like N-terminal" evidence="3">
    <location>
        <begin position="25"/>
        <end position="172"/>
    </location>
</feature>
<dbReference type="PATRIC" id="fig|1348334.3.peg.1788"/>
<dbReference type="OrthoDB" id="9787111at2"/>
<comment type="caution">
    <text evidence="4">The sequence shown here is derived from an EMBL/GenBank/DDBJ whole genome shotgun (WGS) entry which is preliminary data.</text>
</comment>
<dbReference type="PANTHER" id="PTHR46401">
    <property type="entry name" value="GLYCOSYLTRANSFERASE WBBK-RELATED"/>
    <property type="match status" value="1"/>
</dbReference>
<proteinExistence type="predicted"/>
<feature type="domain" description="Glycosyl transferase family 1" evidence="2">
    <location>
        <begin position="181"/>
        <end position="353"/>
    </location>
</feature>
<dbReference type="GO" id="GO:0009103">
    <property type="term" value="P:lipopolysaccharide biosynthetic process"/>
    <property type="evidence" value="ECO:0007669"/>
    <property type="project" value="TreeGrafter"/>
</dbReference>
<evidence type="ECO:0000259" key="2">
    <source>
        <dbReference type="Pfam" id="PF00534"/>
    </source>
</evidence>
<dbReference type="InterPro" id="IPR001296">
    <property type="entry name" value="Glyco_trans_1"/>
</dbReference>
<protein>
    <submittedName>
        <fullName evidence="4">Glycosyl transferases group 1 family protein</fullName>
    </submittedName>
</protein>
<dbReference type="SUPFAM" id="SSF53756">
    <property type="entry name" value="UDP-Glycosyltransferase/glycogen phosphorylase"/>
    <property type="match status" value="1"/>
</dbReference>
<accession>U7QM24</accession>
<dbReference type="PANTHER" id="PTHR46401:SF2">
    <property type="entry name" value="GLYCOSYLTRANSFERASE WBBK-RELATED"/>
    <property type="match status" value="1"/>
</dbReference>
<reference evidence="4 5" key="1">
    <citation type="journal article" date="2013" name="Front. Microbiol.">
        <title>Comparative genomic analyses of the cyanobacterium, Lyngbya aestuarii BL J, a powerful hydrogen producer.</title>
        <authorList>
            <person name="Kothari A."/>
            <person name="Vaughn M."/>
            <person name="Garcia-Pichel F."/>
        </authorList>
    </citation>
    <scope>NUCLEOTIDE SEQUENCE [LARGE SCALE GENOMIC DNA]</scope>
    <source>
        <strain evidence="4 5">BL J</strain>
    </source>
</reference>
<keyword evidence="5" id="KW-1185">Reference proteome</keyword>
<dbReference type="EMBL" id="AUZM01000013">
    <property type="protein sequence ID" value="ERT08170.1"/>
    <property type="molecule type" value="Genomic_DNA"/>
</dbReference>
<organism evidence="4 5">
    <name type="scientific">Lyngbya aestuarii BL J</name>
    <dbReference type="NCBI Taxonomy" id="1348334"/>
    <lineage>
        <taxon>Bacteria</taxon>
        <taxon>Bacillati</taxon>
        <taxon>Cyanobacteriota</taxon>
        <taxon>Cyanophyceae</taxon>
        <taxon>Oscillatoriophycideae</taxon>
        <taxon>Oscillatoriales</taxon>
        <taxon>Microcoleaceae</taxon>
        <taxon>Lyngbya</taxon>
    </lineage>
</organism>
<dbReference type="RefSeq" id="WP_023065596.1">
    <property type="nucleotide sequence ID" value="NZ_AUZM01000013.1"/>
</dbReference>
<evidence type="ECO:0000313" key="4">
    <source>
        <dbReference type="EMBL" id="ERT08170.1"/>
    </source>
</evidence>
<dbReference type="AlphaFoldDB" id="U7QM24"/>
<keyword evidence="1 4" id="KW-0808">Transferase</keyword>
<dbReference type="Pfam" id="PF13439">
    <property type="entry name" value="Glyco_transf_4"/>
    <property type="match status" value="1"/>
</dbReference>
<dbReference type="Gene3D" id="3.40.50.2000">
    <property type="entry name" value="Glycogen Phosphorylase B"/>
    <property type="match status" value="2"/>
</dbReference>
<evidence type="ECO:0000259" key="3">
    <source>
        <dbReference type="Pfam" id="PF13439"/>
    </source>
</evidence>
<evidence type="ECO:0000256" key="1">
    <source>
        <dbReference type="ARBA" id="ARBA00022679"/>
    </source>
</evidence>
<dbReference type="Pfam" id="PF00534">
    <property type="entry name" value="Glycos_transf_1"/>
    <property type="match status" value="1"/>
</dbReference>